<comment type="caution">
    <text evidence="9">The sequence shown here is derived from an EMBL/GenBank/DDBJ whole genome shotgun (WGS) entry which is preliminary data.</text>
</comment>
<protein>
    <recommendedName>
        <fullName evidence="8">Sulfatase N-terminal domain-containing protein</fullName>
    </recommendedName>
</protein>
<dbReference type="EMBL" id="JAGGLI010000019">
    <property type="protein sequence ID" value="MBP2027966.1"/>
    <property type="molecule type" value="Genomic_DNA"/>
</dbReference>
<dbReference type="InterPro" id="IPR017850">
    <property type="entry name" value="Alkaline_phosphatase_core_sf"/>
</dbReference>
<dbReference type="SUPFAM" id="SSF53649">
    <property type="entry name" value="Alkaline phosphatase-like"/>
    <property type="match status" value="1"/>
</dbReference>
<evidence type="ECO:0000256" key="5">
    <source>
        <dbReference type="ARBA" id="ARBA00022989"/>
    </source>
</evidence>
<dbReference type="InterPro" id="IPR000917">
    <property type="entry name" value="Sulfatase_N"/>
</dbReference>
<dbReference type="Pfam" id="PF00884">
    <property type="entry name" value="Sulfatase"/>
    <property type="match status" value="1"/>
</dbReference>
<evidence type="ECO:0000256" key="6">
    <source>
        <dbReference type="ARBA" id="ARBA00023136"/>
    </source>
</evidence>
<evidence type="ECO:0000256" key="7">
    <source>
        <dbReference type="SAM" id="Phobius"/>
    </source>
</evidence>
<reference evidence="9 10" key="1">
    <citation type="submission" date="2021-03" db="EMBL/GenBank/DDBJ databases">
        <title>Genomic Encyclopedia of Type Strains, Phase IV (KMG-IV): sequencing the most valuable type-strain genomes for metagenomic binning, comparative biology and taxonomic classification.</title>
        <authorList>
            <person name="Goeker M."/>
        </authorList>
    </citation>
    <scope>NUCLEOTIDE SEQUENCE [LARGE SCALE GENOMIC DNA]</scope>
    <source>
        <strain evidence="9 10">DSM 27512</strain>
    </source>
</reference>
<evidence type="ECO:0000256" key="3">
    <source>
        <dbReference type="ARBA" id="ARBA00022475"/>
    </source>
</evidence>
<evidence type="ECO:0000256" key="1">
    <source>
        <dbReference type="ARBA" id="ARBA00004651"/>
    </source>
</evidence>
<feature type="domain" description="Sulfatase N-terminal" evidence="8">
    <location>
        <begin position="226"/>
        <end position="490"/>
    </location>
</feature>
<dbReference type="Gene3D" id="3.40.720.10">
    <property type="entry name" value="Alkaline Phosphatase, subunit A"/>
    <property type="match status" value="1"/>
</dbReference>
<feature type="transmembrane region" description="Helical" evidence="7">
    <location>
        <begin position="111"/>
        <end position="136"/>
    </location>
</feature>
<keyword evidence="10" id="KW-1185">Reference proteome</keyword>
<feature type="transmembrane region" description="Helical" evidence="7">
    <location>
        <begin position="12"/>
        <end position="33"/>
    </location>
</feature>
<keyword evidence="6 7" id="KW-0472">Membrane</keyword>
<feature type="transmembrane region" description="Helical" evidence="7">
    <location>
        <begin position="70"/>
        <end position="91"/>
    </location>
</feature>
<dbReference type="Proteomes" id="UP001314903">
    <property type="component" value="Unassembled WGS sequence"/>
</dbReference>
<keyword evidence="4 7" id="KW-0812">Transmembrane</keyword>
<dbReference type="PANTHER" id="PTHR47371">
    <property type="entry name" value="LIPOTEICHOIC ACID SYNTHASE"/>
    <property type="match status" value="1"/>
</dbReference>
<feature type="transmembrane region" description="Helical" evidence="7">
    <location>
        <begin position="45"/>
        <end position="63"/>
    </location>
</feature>
<dbReference type="CDD" id="cd16015">
    <property type="entry name" value="LTA_synthase"/>
    <property type="match status" value="1"/>
</dbReference>
<keyword evidence="3" id="KW-1003">Cell membrane</keyword>
<evidence type="ECO:0000313" key="10">
    <source>
        <dbReference type="Proteomes" id="UP001314903"/>
    </source>
</evidence>
<dbReference type="PANTHER" id="PTHR47371:SF3">
    <property type="entry name" value="PHOSPHOGLYCEROL TRANSFERASE I"/>
    <property type="match status" value="1"/>
</dbReference>
<sequence length="565" mass="66287">MNIYSKALEDISISIIYGVLFFVLIETPIWIFQSHVFESQNMSQAFISIAFFCFLIHAIRTFFSEKDMVVVLLLIACFMIISNTITFIFHFRMFVPYDIVMAYKGRDVATMFLPSLMSFELIIFLITLALGVFGIYKLVEVRENEKNEYILKIHSEEVEKKSSSHGIILIALVILGFSNIGYFTPHLITTNMLTFFPRYVKSDFNYISKSNYNKDIPIERLDSDYDVIVIQSETFFDISKINELTLSDDVTKYFRKYQSEGMGGEIFVPVIGGSTVNTEFEFLTGLQTKYSNYYMPYQNSITEKMPSLAWDFREIGYKSIAIHNYKKEFYRRDEVYPLLGFEKFISMEDFEEAEFIGGWMSDRDIFQKILSELDKKSNKPRFIFSVTVQNHGPFFYRDYKDRFYIVNIKGLPKRDKEQMESLATGLKYSDIALKEFMDEIKKRDRKTLVVFYGDHLPSAEYKMYSSLEYFNEPEKMYTSDYFIWSSEGNIKGEEDMPIVYLSRYLKTMFKEPTKVDSFVLNNVSTKAEYFGVFDKAPPYKSLINTVLGFYGFNEDYESALTIFQK</sequence>
<evidence type="ECO:0000313" key="9">
    <source>
        <dbReference type="EMBL" id="MBP2027966.1"/>
    </source>
</evidence>
<proteinExistence type="predicted"/>
<keyword evidence="5 7" id="KW-1133">Transmembrane helix</keyword>
<evidence type="ECO:0000256" key="4">
    <source>
        <dbReference type="ARBA" id="ARBA00022692"/>
    </source>
</evidence>
<dbReference type="InterPro" id="IPR050448">
    <property type="entry name" value="OpgB/LTA_synthase_biosynth"/>
</dbReference>
<name>A0ABS4KL58_9FIRM</name>
<feature type="transmembrane region" description="Helical" evidence="7">
    <location>
        <begin position="167"/>
        <end position="188"/>
    </location>
</feature>
<dbReference type="RefSeq" id="WP_209661026.1">
    <property type="nucleotide sequence ID" value="NZ_JAGGLI010000019.1"/>
</dbReference>
<gene>
    <name evidence="9" type="ORF">J2Z35_001765</name>
</gene>
<organism evidence="9 10">
    <name type="scientific">Acetoanaerobium pronyense</name>
    <dbReference type="NCBI Taxonomy" id="1482736"/>
    <lineage>
        <taxon>Bacteria</taxon>
        <taxon>Bacillati</taxon>
        <taxon>Bacillota</taxon>
        <taxon>Clostridia</taxon>
        <taxon>Peptostreptococcales</taxon>
        <taxon>Filifactoraceae</taxon>
        <taxon>Acetoanaerobium</taxon>
    </lineage>
</organism>
<evidence type="ECO:0000256" key="2">
    <source>
        <dbReference type="ARBA" id="ARBA00004936"/>
    </source>
</evidence>
<evidence type="ECO:0000259" key="8">
    <source>
        <dbReference type="Pfam" id="PF00884"/>
    </source>
</evidence>
<comment type="pathway">
    <text evidence="2">Cell wall biogenesis; lipoteichoic acid biosynthesis.</text>
</comment>
<comment type="subcellular location">
    <subcellularLocation>
        <location evidence="1">Cell membrane</location>
        <topology evidence="1">Multi-pass membrane protein</topology>
    </subcellularLocation>
</comment>
<accession>A0ABS4KL58</accession>